<evidence type="ECO:0000313" key="2">
    <source>
        <dbReference type="EMBL" id="PVH16974.1"/>
    </source>
</evidence>
<dbReference type="Pfam" id="PF09729">
    <property type="entry name" value="Gti1_Pac2"/>
    <property type="match status" value="1"/>
</dbReference>
<sequence length="565" mass="63994">MSIPPSLRPIRWDPGAILPSPASPRDDRAWFAALPPSTACVSKINGFNGSSPVGCPSDKYTIGNFQVSRVQPAGTAEVRQLAAAAQPPHAFFFSYPSDLSLSAYSMSGEGITQTSRDSLLRVVRDSFVRVIRDSKLPYSYQRLKTSLEKTSDTPSYQNSNFLRVTTRAQRLDSFPMMTLVPTYTGYIGSTRDAVLVIQGVLSKEFACVHRRPHSRERADLIRSGNVFVFIEEQSGIKRWTDGIAWSPSRILGRFLVYRELDKSLHDDRRKRKRNSEPSMSQRSSASESDRAPSVQHFQQFQQPFVTSPLQHKDPHMTVTRSDHGLIKKTLSVSTVVKENDKEQRQTVHLISYYSAYDVLSGRLVRPSQSNLQYMPVNPDLWAAIQKSTLGGKIPIEDEAHYFLDANYQLQNMSVLSQPDRKVSPATDPKHYFQPYAQPVNYSPFPKVPLPSPYSDAPARHVKEEEQIEHKIPPHPVPPIHMPQPDPVPEQMYYGAYSHQMPLQYYNGPGLLNPTAGEQYQMANPPGTQPLPPYQQFYNQGYQYAAPERVPAREGYQEDYMWKETL</sequence>
<dbReference type="GO" id="GO:0003677">
    <property type="term" value="F:DNA binding"/>
    <property type="evidence" value="ECO:0007669"/>
    <property type="project" value="TreeGrafter"/>
</dbReference>
<dbReference type="PANTHER" id="PTHR28027:SF2">
    <property type="entry name" value="TRANSCRIPTIONAL REGULATOR MIT1"/>
    <property type="match status" value="1"/>
</dbReference>
<keyword evidence="3" id="KW-1185">Reference proteome</keyword>
<dbReference type="InterPro" id="IPR018608">
    <property type="entry name" value="Gti1/Pac2"/>
</dbReference>
<reference evidence="2 3" key="1">
    <citation type="submission" date="2017-12" db="EMBL/GenBank/DDBJ databases">
        <title>Genome Sequence of the Amphotericin B-resistant Candida duobushaemulonii strain, B09383.</title>
        <authorList>
            <person name="Chow N.A."/>
            <person name="Gade L."/>
            <person name="Batra D."/>
            <person name="Rowe L.A."/>
            <person name="Loparev V.N."/>
            <person name="Litvintseva A.P."/>
        </authorList>
    </citation>
    <scope>NUCLEOTIDE SEQUENCE [LARGE SCALE GENOMIC DNA]</scope>
    <source>
        <strain evidence="2 3">B09383</strain>
    </source>
</reference>
<proteinExistence type="predicted"/>
<protein>
    <recommendedName>
        <fullName evidence="4">Gti1/Pac2 family protein</fullName>
    </recommendedName>
</protein>
<organism evidence="2 3">
    <name type="scientific">Candidozyma duobushaemuli</name>
    <dbReference type="NCBI Taxonomy" id="1231522"/>
    <lineage>
        <taxon>Eukaryota</taxon>
        <taxon>Fungi</taxon>
        <taxon>Dikarya</taxon>
        <taxon>Ascomycota</taxon>
        <taxon>Saccharomycotina</taxon>
        <taxon>Pichiomycetes</taxon>
        <taxon>Metschnikowiaceae</taxon>
        <taxon>Candidozyma</taxon>
    </lineage>
</organism>
<dbReference type="Proteomes" id="UP000244406">
    <property type="component" value="Unassembled WGS sequence"/>
</dbReference>
<name>A0A2V1AH85_9ASCO</name>
<accession>A0A2V1AH85</accession>
<feature type="region of interest" description="Disordered" evidence="1">
    <location>
        <begin position="265"/>
        <end position="293"/>
    </location>
</feature>
<gene>
    <name evidence="2" type="ORF">CXQ87_004532</name>
</gene>
<dbReference type="EMBL" id="PKFP01000006">
    <property type="protein sequence ID" value="PVH16974.1"/>
    <property type="molecule type" value="Genomic_DNA"/>
</dbReference>
<dbReference type="RefSeq" id="XP_025337914.1">
    <property type="nucleotide sequence ID" value="XM_025482971.1"/>
</dbReference>
<evidence type="ECO:0000256" key="1">
    <source>
        <dbReference type="SAM" id="MobiDB-lite"/>
    </source>
</evidence>
<dbReference type="PANTHER" id="PTHR28027">
    <property type="entry name" value="TRANSCRIPTIONAL REGULATOR MIT1"/>
    <property type="match status" value="1"/>
</dbReference>
<dbReference type="VEuPathDB" id="FungiDB:CXQ87_004532"/>
<comment type="caution">
    <text evidence="2">The sequence shown here is derived from an EMBL/GenBank/DDBJ whole genome shotgun (WGS) entry which is preliminary data.</text>
</comment>
<evidence type="ECO:0008006" key="4">
    <source>
        <dbReference type="Google" id="ProtNLM"/>
    </source>
</evidence>
<evidence type="ECO:0000313" key="3">
    <source>
        <dbReference type="Proteomes" id="UP000244406"/>
    </source>
</evidence>
<dbReference type="GeneID" id="37004531"/>
<feature type="compositionally biased region" description="Polar residues" evidence="1">
    <location>
        <begin position="276"/>
        <end position="286"/>
    </location>
</feature>
<dbReference type="AlphaFoldDB" id="A0A2V1AH85"/>